<dbReference type="InterPro" id="IPR024072">
    <property type="entry name" value="DHFR-like_dom_sf"/>
</dbReference>
<accession>A0ABQ6JJ83</accession>
<dbReference type="Gene3D" id="3.40.430.10">
    <property type="entry name" value="Dihydrofolate Reductase, subunit A"/>
    <property type="match status" value="1"/>
</dbReference>
<evidence type="ECO:0000259" key="2">
    <source>
        <dbReference type="Pfam" id="PF01872"/>
    </source>
</evidence>
<comment type="caution">
    <text evidence="3">The sequence shown here is derived from an EMBL/GenBank/DDBJ whole genome shotgun (WGS) entry which is preliminary data.</text>
</comment>
<dbReference type="InterPro" id="IPR002734">
    <property type="entry name" value="RibDG_C"/>
</dbReference>
<evidence type="ECO:0000313" key="3">
    <source>
        <dbReference type="EMBL" id="GMA88316.1"/>
    </source>
</evidence>
<protein>
    <recommendedName>
        <fullName evidence="2">Bacterial bifunctional deaminase-reductase C-terminal domain-containing protein</fullName>
    </recommendedName>
</protein>
<feature type="domain" description="Bacterial bifunctional deaminase-reductase C-terminal" evidence="2">
    <location>
        <begin position="3"/>
        <end position="119"/>
    </location>
</feature>
<keyword evidence="4" id="KW-1185">Reference proteome</keyword>
<sequence>MLGAITFRQFTQMLADSTEDSDVRDPWVTAMRALPTTVLSTTLFEPLDWPDATVVDDDPVDAVRRLKEESPVPLRSHGSLLLNRALLAAGLVDRLQVTVFPVVTGRTGQQPVFEGAEDLDLEPAGAARPRRAHARGSPTGRPCTDPPEAARDDRPLASPPWPCTPPTAPTWTRAACCAWRRTRPPAAPGGSRGGG</sequence>
<feature type="compositionally biased region" description="Pro residues" evidence="1">
    <location>
        <begin position="157"/>
        <end position="168"/>
    </location>
</feature>
<evidence type="ECO:0000313" key="4">
    <source>
        <dbReference type="Proteomes" id="UP001157017"/>
    </source>
</evidence>
<evidence type="ECO:0000256" key="1">
    <source>
        <dbReference type="SAM" id="MobiDB-lite"/>
    </source>
</evidence>
<name>A0ABQ6JJ83_9ACTN</name>
<gene>
    <name evidence="3" type="ORF">GCM10025868_35660</name>
</gene>
<proteinExistence type="predicted"/>
<dbReference type="SUPFAM" id="SSF53597">
    <property type="entry name" value="Dihydrofolate reductase-like"/>
    <property type="match status" value="1"/>
</dbReference>
<organism evidence="3 4">
    <name type="scientific">Angustibacter aerolatus</name>
    <dbReference type="NCBI Taxonomy" id="1162965"/>
    <lineage>
        <taxon>Bacteria</taxon>
        <taxon>Bacillati</taxon>
        <taxon>Actinomycetota</taxon>
        <taxon>Actinomycetes</taxon>
        <taxon>Kineosporiales</taxon>
        <taxon>Kineosporiaceae</taxon>
    </lineage>
</organism>
<dbReference type="EMBL" id="BSUZ01000001">
    <property type="protein sequence ID" value="GMA88316.1"/>
    <property type="molecule type" value="Genomic_DNA"/>
</dbReference>
<dbReference type="Proteomes" id="UP001157017">
    <property type="component" value="Unassembled WGS sequence"/>
</dbReference>
<dbReference type="Pfam" id="PF01872">
    <property type="entry name" value="RibD_C"/>
    <property type="match status" value="1"/>
</dbReference>
<feature type="region of interest" description="Disordered" evidence="1">
    <location>
        <begin position="113"/>
        <end position="168"/>
    </location>
</feature>
<reference evidence="4" key="1">
    <citation type="journal article" date="2019" name="Int. J. Syst. Evol. Microbiol.">
        <title>The Global Catalogue of Microorganisms (GCM) 10K type strain sequencing project: providing services to taxonomists for standard genome sequencing and annotation.</title>
        <authorList>
            <consortium name="The Broad Institute Genomics Platform"/>
            <consortium name="The Broad Institute Genome Sequencing Center for Infectious Disease"/>
            <person name="Wu L."/>
            <person name="Ma J."/>
        </authorList>
    </citation>
    <scope>NUCLEOTIDE SEQUENCE [LARGE SCALE GENOMIC DNA]</scope>
    <source>
        <strain evidence="4">NBRC 108730</strain>
    </source>
</reference>